<feature type="region of interest" description="Disordered" evidence="1">
    <location>
        <begin position="151"/>
        <end position="185"/>
    </location>
</feature>
<evidence type="ECO:0000313" key="3">
    <source>
        <dbReference type="EMBL" id="GFR01665.1"/>
    </source>
</evidence>
<keyword evidence="2" id="KW-0472">Membrane</keyword>
<organism evidence="3 4">
    <name type="scientific">Trichonephila clavata</name>
    <name type="common">Joro spider</name>
    <name type="synonym">Nephila clavata</name>
    <dbReference type="NCBI Taxonomy" id="2740835"/>
    <lineage>
        <taxon>Eukaryota</taxon>
        <taxon>Metazoa</taxon>
        <taxon>Ecdysozoa</taxon>
        <taxon>Arthropoda</taxon>
        <taxon>Chelicerata</taxon>
        <taxon>Arachnida</taxon>
        <taxon>Araneae</taxon>
        <taxon>Araneomorphae</taxon>
        <taxon>Entelegynae</taxon>
        <taxon>Araneoidea</taxon>
        <taxon>Nephilidae</taxon>
        <taxon>Trichonephila</taxon>
    </lineage>
</organism>
<reference evidence="3" key="1">
    <citation type="submission" date="2020-07" db="EMBL/GenBank/DDBJ databases">
        <title>Multicomponent nature underlies the extraordinary mechanical properties of spider dragline silk.</title>
        <authorList>
            <person name="Kono N."/>
            <person name="Nakamura H."/>
            <person name="Mori M."/>
            <person name="Yoshida Y."/>
            <person name="Ohtoshi R."/>
            <person name="Malay A.D."/>
            <person name="Moran D.A.P."/>
            <person name="Tomita M."/>
            <person name="Numata K."/>
            <person name="Arakawa K."/>
        </authorList>
    </citation>
    <scope>NUCLEOTIDE SEQUENCE</scope>
</reference>
<accession>A0A8X6IBH8</accession>
<name>A0A8X6IBH8_TRICU</name>
<dbReference type="EMBL" id="BMAO01025294">
    <property type="protein sequence ID" value="GFR01665.1"/>
    <property type="molecule type" value="Genomic_DNA"/>
</dbReference>
<proteinExistence type="predicted"/>
<feature type="transmembrane region" description="Helical" evidence="2">
    <location>
        <begin position="118"/>
        <end position="140"/>
    </location>
</feature>
<dbReference type="AlphaFoldDB" id="A0A8X6IBH8"/>
<comment type="caution">
    <text evidence="3">The sequence shown here is derived from an EMBL/GenBank/DDBJ whole genome shotgun (WGS) entry which is preliminary data.</text>
</comment>
<keyword evidence="2" id="KW-0812">Transmembrane</keyword>
<feature type="compositionally biased region" description="Basic and acidic residues" evidence="1">
    <location>
        <begin position="168"/>
        <end position="185"/>
    </location>
</feature>
<evidence type="ECO:0000256" key="2">
    <source>
        <dbReference type="SAM" id="Phobius"/>
    </source>
</evidence>
<feature type="transmembrane region" description="Helical" evidence="2">
    <location>
        <begin position="7"/>
        <end position="31"/>
    </location>
</feature>
<keyword evidence="2" id="KW-1133">Transmembrane helix</keyword>
<sequence length="185" mass="19326">MLGIIYLAILGIAVIIGAIVSILTGLALSTLTSLSPLMIGGIVGAISVAPLIVTFIKTPLSEFADCNDHRVSDLTLKEIACLAGLFIGSVAVGVGLGSVAPIVKVDSLSSLSTTLDSLLTIGFAAPVLSIVAVIGIAIALDKIKRLMKSSEKEPSRLTEEESQNLSNELKEARYNNIRKQETVQP</sequence>
<evidence type="ECO:0000256" key="1">
    <source>
        <dbReference type="SAM" id="MobiDB-lite"/>
    </source>
</evidence>
<keyword evidence="4" id="KW-1185">Reference proteome</keyword>
<gene>
    <name evidence="3" type="primary">WRi_002900</name>
    <name evidence="3" type="ORF">TNCT_618701</name>
</gene>
<evidence type="ECO:0000313" key="4">
    <source>
        <dbReference type="Proteomes" id="UP000887116"/>
    </source>
</evidence>
<feature type="transmembrane region" description="Helical" evidence="2">
    <location>
        <begin position="37"/>
        <end position="58"/>
    </location>
</feature>
<protein>
    <submittedName>
        <fullName evidence="3">Uncharacterized protein</fullName>
    </submittedName>
</protein>
<dbReference type="Proteomes" id="UP000887116">
    <property type="component" value="Unassembled WGS sequence"/>
</dbReference>
<feature type="transmembrane region" description="Helical" evidence="2">
    <location>
        <begin position="79"/>
        <end position="103"/>
    </location>
</feature>